<keyword evidence="5" id="KW-0479">Metal-binding</keyword>
<protein>
    <submittedName>
        <fullName evidence="11">Acyl-ACP desaturase</fullName>
    </submittedName>
</protein>
<evidence type="ECO:0000313" key="11">
    <source>
        <dbReference type="EMBL" id="PJF32076.1"/>
    </source>
</evidence>
<dbReference type="GO" id="GO:0046872">
    <property type="term" value="F:metal ion binding"/>
    <property type="evidence" value="ECO:0007669"/>
    <property type="project" value="UniProtKB-KW"/>
</dbReference>
<dbReference type="Proteomes" id="UP000228921">
    <property type="component" value="Unassembled WGS sequence"/>
</dbReference>
<dbReference type="GO" id="GO:0005829">
    <property type="term" value="C:cytosol"/>
    <property type="evidence" value="ECO:0007669"/>
    <property type="project" value="TreeGrafter"/>
</dbReference>
<proteinExistence type="inferred from homology"/>
<evidence type="ECO:0000256" key="5">
    <source>
        <dbReference type="ARBA" id="ARBA00022723"/>
    </source>
</evidence>
<comment type="similarity">
    <text evidence="2">Belongs to the fatty acid desaturase type 2 family.</text>
</comment>
<dbReference type="Gene3D" id="1.10.620.20">
    <property type="entry name" value="Ribonucleotide Reductase, subunit A"/>
    <property type="match status" value="1"/>
</dbReference>
<dbReference type="PANTHER" id="PTHR31155">
    <property type="entry name" value="ACYL- ACYL-CARRIER-PROTEIN DESATURASE-RELATED"/>
    <property type="match status" value="1"/>
</dbReference>
<dbReference type="Pfam" id="PF03405">
    <property type="entry name" value="FA_desaturase_2"/>
    <property type="match status" value="1"/>
</dbReference>
<keyword evidence="8" id="KW-0408">Iron</keyword>
<dbReference type="GO" id="GO:0045300">
    <property type="term" value="F:stearoyl-[ACP] desaturase activity"/>
    <property type="evidence" value="ECO:0007669"/>
    <property type="project" value="InterPro"/>
</dbReference>
<dbReference type="InterPro" id="IPR005067">
    <property type="entry name" value="Fatty_acid_desaturase-2"/>
</dbReference>
<keyword evidence="10" id="KW-0275">Fatty acid biosynthesis</keyword>
<dbReference type="InterPro" id="IPR009078">
    <property type="entry name" value="Ferritin-like_SF"/>
</dbReference>
<evidence type="ECO:0000256" key="1">
    <source>
        <dbReference type="ARBA" id="ARBA00001954"/>
    </source>
</evidence>
<dbReference type="AlphaFoldDB" id="A0A2M8P3E8"/>
<evidence type="ECO:0000313" key="12">
    <source>
        <dbReference type="Proteomes" id="UP000228921"/>
    </source>
</evidence>
<keyword evidence="9" id="KW-0443">Lipid metabolism</keyword>
<sequence length="300" mass="34555">MSLAHLIPSLEPKLRSLYDAHHERARRIDWSYSEYLPLDELKANPESIPQLSPVVYTAVETAMLTEVNLPWFTTHLYAAFRGSLSVMIDFLHTWTSEEDQHALLLETYLLLGGNGDPKRRAAMRKGVIRQGWATNIDSHFGAIAYTAIQELATQTFYLRVADVAEAEDPRLARALRRLAKDETLHMAFYRDAVKYHLEVEPNYVYPLAEVIMKFEMPGSGMPNYQERAELLAAKANYGPAEYYTQVIDALWRYWGIDRLEPTLARAREAQLRLIKHHQKLGRIAAKLMERRRKRQEGAAD</sequence>
<organism evidence="11 12">
    <name type="scientific">Candidatus Thermofonsia Clade 1 bacterium</name>
    <dbReference type="NCBI Taxonomy" id="2364210"/>
    <lineage>
        <taxon>Bacteria</taxon>
        <taxon>Bacillati</taxon>
        <taxon>Chloroflexota</taxon>
        <taxon>Candidatus Thermofontia</taxon>
        <taxon>Candidatus Thermofonsia Clade 1</taxon>
    </lineage>
</organism>
<evidence type="ECO:0000256" key="4">
    <source>
        <dbReference type="ARBA" id="ARBA00022516"/>
    </source>
</evidence>
<accession>A0A2M8P3E8</accession>
<evidence type="ECO:0000256" key="7">
    <source>
        <dbReference type="ARBA" id="ARBA00023002"/>
    </source>
</evidence>
<keyword evidence="6" id="KW-0276">Fatty acid metabolism</keyword>
<evidence type="ECO:0000256" key="6">
    <source>
        <dbReference type="ARBA" id="ARBA00022832"/>
    </source>
</evidence>
<dbReference type="InterPro" id="IPR012348">
    <property type="entry name" value="RNR-like"/>
</dbReference>
<gene>
    <name evidence="11" type="ORF">CUN51_00155</name>
</gene>
<evidence type="ECO:0000256" key="10">
    <source>
        <dbReference type="ARBA" id="ARBA00023160"/>
    </source>
</evidence>
<dbReference type="PANTHER" id="PTHR31155:SF9">
    <property type="entry name" value="STEAROYL-[ACYL-CARRIER-PROTEIN] 9-DESATURASE 7, CHLOROPLASTIC"/>
    <property type="match status" value="1"/>
</dbReference>
<keyword evidence="4" id="KW-0444">Lipid biosynthesis</keyword>
<comment type="subunit">
    <text evidence="3">Homodimer.</text>
</comment>
<comment type="caution">
    <text evidence="11">The sequence shown here is derived from an EMBL/GenBank/DDBJ whole genome shotgun (WGS) entry which is preliminary data.</text>
</comment>
<name>A0A2M8P3E8_9CHLR</name>
<comment type="cofactor">
    <cofactor evidence="1">
        <name>Fe(2+)</name>
        <dbReference type="ChEBI" id="CHEBI:29033"/>
    </cofactor>
</comment>
<evidence type="ECO:0000256" key="3">
    <source>
        <dbReference type="ARBA" id="ARBA00011738"/>
    </source>
</evidence>
<evidence type="ECO:0000256" key="2">
    <source>
        <dbReference type="ARBA" id="ARBA00008749"/>
    </source>
</evidence>
<dbReference type="EMBL" id="PGTK01000001">
    <property type="protein sequence ID" value="PJF32076.1"/>
    <property type="molecule type" value="Genomic_DNA"/>
</dbReference>
<evidence type="ECO:0000256" key="8">
    <source>
        <dbReference type="ARBA" id="ARBA00023004"/>
    </source>
</evidence>
<dbReference type="SUPFAM" id="SSF47240">
    <property type="entry name" value="Ferritin-like"/>
    <property type="match status" value="1"/>
</dbReference>
<evidence type="ECO:0000256" key="9">
    <source>
        <dbReference type="ARBA" id="ARBA00023098"/>
    </source>
</evidence>
<reference evidence="11 12" key="1">
    <citation type="submission" date="2017-11" db="EMBL/GenBank/DDBJ databases">
        <title>Evolution of Phototrophy in the Chloroflexi Phylum Driven by Horizontal Gene Transfer.</title>
        <authorList>
            <person name="Ward L.M."/>
            <person name="Hemp J."/>
            <person name="Shih P.M."/>
            <person name="Mcglynn S.E."/>
            <person name="Fischer W."/>
        </authorList>
    </citation>
    <scope>NUCLEOTIDE SEQUENCE [LARGE SCALE GENOMIC DNA]</scope>
    <source>
        <strain evidence="11">CP2_2F</strain>
    </source>
</reference>
<dbReference type="GO" id="GO:0006633">
    <property type="term" value="P:fatty acid biosynthetic process"/>
    <property type="evidence" value="ECO:0007669"/>
    <property type="project" value="UniProtKB-KW"/>
</dbReference>
<keyword evidence="7" id="KW-0560">Oxidoreductase</keyword>